<keyword evidence="1" id="KW-1133">Transmembrane helix</keyword>
<dbReference type="Proteomes" id="UP001174909">
    <property type="component" value="Unassembled WGS sequence"/>
</dbReference>
<sequence>MGKHITIGVEIVIRFLTLLLGSLPALIASAVALGLLTNVPIRLRDYDYYDYDDYGDKVKIDDVTEDHNRRAAQLRNNVYMATGLAIGVTCLGVITQLLFIPFRLWFFSRESFLFKIFVVFVSYSSLCNTLNCFTFTFRIL</sequence>
<evidence type="ECO:0000313" key="3">
    <source>
        <dbReference type="Proteomes" id="UP001174909"/>
    </source>
</evidence>
<feature type="transmembrane region" description="Helical" evidence="1">
    <location>
        <begin position="12"/>
        <end position="36"/>
    </location>
</feature>
<accession>A0AA35X8A3</accession>
<keyword evidence="1" id="KW-0472">Membrane</keyword>
<name>A0AA35X8A3_GEOBA</name>
<dbReference type="AlphaFoldDB" id="A0AA35X8A3"/>
<feature type="transmembrane region" description="Helical" evidence="1">
    <location>
        <begin position="78"/>
        <end position="100"/>
    </location>
</feature>
<protein>
    <submittedName>
        <fullName evidence="2">Uncharacterized protein</fullName>
    </submittedName>
</protein>
<feature type="transmembrane region" description="Helical" evidence="1">
    <location>
        <begin position="112"/>
        <end position="137"/>
    </location>
</feature>
<gene>
    <name evidence="2" type="ORF">GBAR_LOCUS23266</name>
</gene>
<evidence type="ECO:0000313" key="2">
    <source>
        <dbReference type="EMBL" id="CAI8041920.1"/>
    </source>
</evidence>
<proteinExistence type="predicted"/>
<comment type="caution">
    <text evidence="2">The sequence shown here is derived from an EMBL/GenBank/DDBJ whole genome shotgun (WGS) entry which is preliminary data.</text>
</comment>
<evidence type="ECO:0000256" key="1">
    <source>
        <dbReference type="SAM" id="Phobius"/>
    </source>
</evidence>
<reference evidence="2" key="1">
    <citation type="submission" date="2023-03" db="EMBL/GenBank/DDBJ databases">
        <authorList>
            <person name="Steffen K."/>
            <person name="Cardenas P."/>
        </authorList>
    </citation>
    <scope>NUCLEOTIDE SEQUENCE</scope>
</reference>
<organism evidence="2 3">
    <name type="scientific">Geodia barretti</name>
    <name type="common">Barrett's horny sponge</name>
    <dbReference type="NCBI Taxonomy" id="519541"/>
    <lineage>
        <taxon>Eukaryota</taxon>
        <taxon>Metazoa</taxon>
        <taxon>Porifera</taxon>
        <taxon>Demospongiae</taxon>
        <taxon>Heteroscleromorpha</taxon>
        <taxon>Tetractinellida</taxon>
        <taxon>Astrophorina</taxon>
        <taxon>Geodiidae</taxon>
        <taxon>Geodia</taxon>
    </lineage>
</organism>
<keyword evidence="1" id="KW-0812">Transmembrane</keyword>
<dbReference type="EMBL" id="CASHTH010003224">
    <property type="protein sequence ID" value="CAI8041920.1"/>
    <property type="molecule type" value="Genomic_DNA"/>
</dbReference>
<keyword evidence="3" id="KW-1185">Reference proteome</keyword>